<evidence type="ECO:0000313" key="3">
    <source>
        <dbReference type="EMBL" id="TCP61805.1"/>
    </source>
</evidence>
<evidence type="ECO:0000313" key="4">
    <source>
        <dbReference type="Proteomes" id="UP000294813"/>
    </source>
</evidence>
<dbReference type="AlphaFoldDB" id="A0A4R2RRL2"/>
<dbReference type="InterPro" id="IPR036582">
    <property type="entry name" value="Mao_N_sf"/>
</dbReference>
<feature type="domain" description="Copper amine oxidase-like N-terminal" evidence="2">
    <location>
        <begin position="306"/>
        <end position="425"/>
    </location>
</feature>
<evidence type="ECO:0000256" key="1">
    <source>
        <dbReference type="SAM" id="SignalP"/>
    </source>
</evidence>
<feature type="signal peptide" evidence="1">
    <location>
        <begin position="1"/>
        <end position="28"/>
    </location>
</feature>
<protein>
    <submittedName>
        <fullName evidence="3">Copper amine oxidase-like protein</fullName>
    </submittedName>
</protein>
<name>A0A4R2RRL2_9FIRM</name>
<dbReference type="InterPro" id="IPR012854">
    <property type="entry name" value="Cu_amine_oxidase-like_N"/>
</dbReference>
<dbReference type="SUPFAM" id="SSF55383">
    <property type="entry name" value="Copper amine oxidase, domain N"/>
    <property type="match status" value="2"/>
</dbReference>
<dbReference type="EMBL" id="SLXT01000025">
    <property type="protein sequence ID" value="TCP61805.1"/>
    <property type="molecule type" value="Genomic_DNA"/>
</dbReference>
<keyword evidence="4" id="KW-1185">Reference proteome</keyword>
<organism evidence="3 4">
    <name type="scientific">Heliophilum fasciatum</name>
    <dbReference type="NCBI Taxonomy" id="35700"/>
    <lineage>
        <taxon>Bacteria</taxon>
        <taxon>Bacillati</taxon>
        <taxon>Bacillota</taxon>
        <taxon>Clostridia</taxon>
        <taxon>Eubacteriales</taxon>
        <taxon>Heliobacteriaceae</taxon>
        <taxon>Heliophilum</taxon>
    </lineage>
</organism>
<sequence length="430" mass="46365">MKRYWHGVVSAALLALVTVVAMPEVGQAATYQVVSAAPVGANELFDRRVIVEVPANALALGETDQLHLRLNADVSARRIAYQIPATVGGSTNMFVAASGDMAGGNRTFSLTVTGSGGSGEGRIVLDLIDVQAEGGVRDVRLMIESAPSSIFQPGESTLTSGVLADYAVAATWSGVNEPVTLRFRELKAGQIRTGSDSITLQLPAGYTWDARAARLERTEGNLELGALEGDGTGTLRVPVRQVSGRATDFYIANLRVRSAQFLEGATHVTMQVGGTSRVTANQLTLPVAPDREKVAQFRMGDNTYTVRGQKLTVETAPYIKDGRAYLPLRAVAELCGVAAQDVRWEPRDQSITLRQGDVTLRLVLGSREMEVIKRQADGKTATSLVVMDAAPELSKEMRTCLPIRWVVEALGREVIWDETQGQVTIVRRLF</sequence>
<dbReference type="Proteomes" id="UP000294813">
    <property type="component" value="Unassembled WGS sequence"/>
</dbReference>
<comment type="caution">
    <text evidence="3">The sequence shown here is derived from an EMBL/GenBank/DDBJ whole genome shotgun (WGS) entry which is preliminary data.</text>
</comment>
<keyword evidence="1" id="KW-0732">Signal</keyword>
<gene>
    <name evidence="3" type="ORF">EDD73_12536</name>
</gene>
<dbReference type="Gene3D" id="3.30.457.10">
    <property type="entry name" value="Copper amine oxidase-like, N-terminal domain"/>
    <property type="match status" value="2"/>
</dbReference>
<reference evidence="3 4" key="1">
    <citation type="submission" date="2019-03" db="EMBL/GenBank/DDBJ databases">
        <title>Genomic Encyclopedia of Type Strains, Phase IV (KMG-IV): sequencing the most valuable type-strain genomes for metagenomic binning, comparative biology and taxonomic classification.</title>
        <authorList>
            <person name="Goeker M."/>
        </authorList>
    </citation>
    <scope>NUCLEOTIDE SEQUENCE [LARGE SCALE GENOMIC DNA]</scope>
    <source>
        <strain evidence="3 4">DSM 11170</strain>
    </source>
</reference>
<feature type="chain" id="PRO_5020841628" evidence="1">
    <location>
        <begin position="29"/>
        <end position="430"/>
    </location>
</feature>
<proteinExistence type="predicted"/>
<accession>A0A4R2RRL2</accession>
<dbReference type="RefSeq" id="WP_165876490.1">
    <property type="nucleotide sequence ID" value="NZ_JAOQNU010000025.1"/>
</dbReference>
<evidence type="ECO:0000259" key="2">
    <source>
        <dbReference type="Pfam" id="PF07833"/>
    </source>
</evidence>
<dbReference type="Pfam" id="PF07833">
    <property type="entry name" value="Cu_amine_oxidN1"/>
    <property type="match status" value="1"/>
</dbReference>